<accession>A0A0E9XGJ4</accession>
<organism evidence="1">
    <name type="scientific">Anguilla anguilla</name>
    <name type="common">European freshwater eel</name>
    <name type="synonym">Muraena anguilla</name>
    <dbReference type="NCBI Taxonomy" id="7936"/>
    <lineage>
        <taxon>Eukaryota</taxon>
        <taxon>Metazoa</taxon>
        <taxon>Chordata</taxon>
        <taxon>Craniata</taxon>
        <taxon>Vertebrata</taxon>
        <taxon>Euteleostomi</taxon>
        <taxon>Actinopterygii</taxon>
        <taxon>Neopterygii</taxon>
        <taxon>Teleostei</taxon>
        <taxon>Anguilliformes</taxon>
        <taxon>Anguillidae</taxon>
        <taxon>Anguilla</taxon>
    </lineage>
</organism>
<protein>
    <submittedName>
        <fullName evidence="1">Uncharacterized protein</fullName>
    </submittedName>
</protein>
<sequence>MKQRLRKMQWNSHGLEASMSPNRTFRYVCFFGSLGLPLAISRNGTSSESTHLEHIHLHIKQSNCTAWCDILEYHRSTIMEQRSGIFLG</sequence>
<name>A0A0E9XGJ4_ANGAN</name>
<dbReference type="EMBL" id="GBXM01006813">
    <property type="protein sequence ID" value="JAI01765.1"/>
    <property type="molecule type" value="Transcribed_RNA"/>
</dbReference>
<dbReference type="AlphaFoldDB" id="A0A0E9XGJ4"/>
<evidence type="ECO:0000313" key="1">
    <source>
        <dbReference type="EMBL" id="JAI01765.1"/>
    </source>
</evidence>
<proteinExistence type="predicted"/>
<reference evidence="1" key="1">
    <citation type="submission" date="2014-11" db="EMBL/GenBank/DDBJ databases">
        <authorList>
            <person name="Amaro Gonzalez C."/>
        </authorList>
    </citation>
    <scope>NUCLEOTIDE SEQUENCE</scope>
</reference>
<reference evidence="1" key="2">
    <citation type="journal article" date="2015" name="Fish Shellfish Immunol.">
        <title>Early steps in the European eel (Anguilla anguilla)-Vibrio vulnificus interaction in the gills: Role of the RtxA13 toxin.</title>
        <authorList>
            <person name="Callol A."/>
            <person name="Pajuelo D."/>
            <person name="Ebbesson L."/>
            <person name="Teles M."/>
            <person name="MacKenzie S."/>
            <person name="Amaro C."/>
        </authorList>
    </citation>
    <scope>NUCLEOTIDE SEQUENCE</scope>
</reference>